<keyword evidence="2" id="KW-1185">Reference proteome</keyword>
<name>A0A0L0G1P2_9EUKA</name>
<accession>A0A0L0G1P2</accession>
<dbReference type="RefSeq" id="XP_014155990.1">
    <property type="nucleotide sequence ID" value="XM_014300515.1"/>
</dbReference>
<protein>
    <submittedName>
        <fullName evidence="1">Uncharacterized protein</fullName>
    </submittedName>
</protein>
<dbReference type="Proteomes" id="UP000054560">
    <property type="component" value="Unassembled WGS sequence"/>
</dbReference>
<dbReference type="EMBL" id="KQ241961">
    <property type="protein sequence ID" value="KNC82088.1"/>
    <property type="molecule type" value="Genomic_DNA"/>
</dbReference>
<organism evidence="1 2">
    <name type="scientific">Sphaeroforma arctica JP610</name>
    <dbReference type="NCBI Taxonomy" id="667725"/>
    <lineage>
        <taxon>Eukaryota</taxon>
        <taxon>Ichthyosporea</taxon>
        <taxon>Ichthyophonida</taxon>
        <taxon>Sphaeroforma</taxon>
    </lineage>
</organism>
<sequence>MRLVDLYPAHDQICADCDAQVEDIVDSWMPIEALFAILPSPATEHLKCVSESTVSLLNGWSILQTQEFPNSKMILEMALWKRQQGEVQSEDRSPCVDDDVLAIGFNGLDRNSKKKSPIDTCASAEILSEKLQRRSVVGETVEEIHASAAQYGQHQRQAHDWSKKCYRALLQKIQKRAPKNAIVETAAQLLRTLLHLWQDTAEDTFRSSALNVHQLMQTYTDKNKVEAGIIVLPVFAIVTGNTTKSQIQSLHRDHWVLSASGLPYSIVISGVKKQCYSGDLDEVMQRKTLHHPCRSEDLHTNVYNQEMPADFEEFIPTLDLSAPGGSALFQGKHSFQDYEDERARSHVQDERDGVMSKESIIKETMDTIKNDFEVLAQRRGDTEEPQSVADMVIADLEAQFFEAQRMKARPLYGRRHDGFSNNLHVEKHAQPAGEMKAAIRACRIPPS</sequence>
<proteinExistence type="predicted"/>
<dbReference type="AlphaFoldDB" id="A0A0L0G1P2"/>
<reference evidence="1 2" key="1">
    <citation type="submission" date="2011-02" db="EMBL/GenBank/DDBJ databases">
        <title>The Genome Sequence of Sphaeroforma arctica JP610.</title>
        <authorList>
            <consortium name="The Broad Institute Genome Sequencing Platform"/>
            <person name="Russ C."/>
            <person name="Cuomo C."/>
            <person name="Young S.K."/>
            <person name="Zeng Q."/>
            <person name="Gargeya S."/>
            <person name="Alvarado L."/>
            <person name="Berlin A."/>
            <person name="Chapman S.B."/>
            <person name="Chen Z."/>
            <person name="Freedman E."/>
            <person name="Gellesch M."/>
            <person name="Goldberg J."/>
            <person name="Griggs A."/>
            <person name="Gujja S."/>
            <person name="Heilman E."/>
            <person name="Heiman D."/>
            <person name="Howarth C."/>
            <person name="Mehta T."/>
            <person name="Neiman D."/>
            <person name="Pearson M."/>
            <person name="Roberts A."/>
            <person name="Saif S."/>
            <person name="Shea T."/>
            <person name="Shenoy N."/>
            <person name="Sisk P."/>
            <person name="Stolte C."/>
            <person name="Sykes S."/>
            <person name="White J."/>
            <person name="Yandava C."/>
            <person name="Burger G."/>
            <person name="Gray M.W."/>
            <person name="Holland P.W.H."/>
            <person name="King N."/>
            <person name="Lang F.B.F."/>
            <person name="Roger A.J."/>
            <person name="Ruiz-Trillo I."/>
            <person name="Haas B."/>
            <person name="Nusbaum C."/>
            <person name="Birren B."/>
        </authorList>
    </citation>
    <scope>NUCLEOTIDE SEQUENCE [LARGE SCALE GENOMIC DNA]</scope>
    <source>
        <strain evidence="1 2">JP610</strain>
    </source>
</reference>
<evidence type="ECO:0000313" key="2">
    <source>
        <dbReference type="Proteomes" id="UP000054560"/>
    </source>
</evidence>
<dbReference type="GeneID" id="25906121"/>
<gene>
    <name evidence="1" type="ORF">SARC_05617</name>
</gene>
<evidence type="ECO:0000313" key="1">
    <source>
        <dbReference type="EMBL" id="KNC82088.1"/>
    </source>
</evidence>